<feature type="compositionally biased region" description="Polar residues" evidence="12">
    <location>
        <begin position="26"/>
        <end position="41"/>
    </location>
</feature>
<evidence type="ECO:0000256" key="12">
    <source>
        <dbReference type="SAM" id="MobiDB-lite"/>
    </source>
</evidence>
<keyword evidence="3" id="KW-1003">Cell membrane</keyword>
<keyword evidence="7" id="KW-0106">Calcium</keyword>
<gene>
    <name evidence="16" type="ORF">SNE40_020923</name>
</gene>
<evidence type="ECO:0000259" key="14">
    <source>
        <dbReference type="Pfam" id="PF18139"/>
    </source>
</evidence>
<feature type="transmembrane region" description="Helical" evidence="13">
    <location>
        <begin position="876"/>
        <end position="895"/>
    </location>
</feature>
<reference evidence="16 17" key="1">
    <citation type="submission" date="2024-01" db="EMBL/GenBank/DDBJ databases">
        <title>The genome of the rayed Mediterranean limpet Patella caerulea (Linnaeus, 1758).</title>
        <authorList>
            <person name="Anh-Thu Weber A."/>
            <person name="Halstead-Nussloch G."/>
        </authorList>
    </citation>
    <scope>NUCLEOTIDE SEQUENCE [LARGE SCALE GENOMIC DNA]</scope>
    <source>
        <strain evidence="16">AATW-2023a</strain>
        <tissue evidence="16">Whole specimen</tissue>
    </source>
</reference>
<evidence type="ECO:0000256" key="2">
    <source>
        <dbReference type="ARBA" id="ARBA00022448"/>
    </source>
</evidence>
<feature type="transmembrane region" description="Helical" evidence="13">
    <location>
        <begin position="1014"/>
        <end position="1033"/>
    </location>
</feature>
<dbReference type="EMBL" id="JAZGQO010000016">
    <property type="protein sequence ID" value="KAK6168373.1"/>
    <property type="molecule type" value="Genomic_DNA"/>
</dbReference>
<feature type="domain" description="TRPM SLOG" evidence="14">
    <location>
        <begin position="123"/>
        <end position="438"/>
    </location>
</feature>
<dbReference type="InterPro" id="IPR015797">
    <property type="entry name" value="NUDIX_hydrolase-like_dom_sf"/>
</dbReference>
<feature type="transmembrane region" description="Helical" evidence="13">
    <location>
        <begin position="902"/>
        <end position="919"/>
    </location>
</feature>
<dbReference type="Gene3D" id="3.90.79.10">
    <property type="entry name" value="Nucleoside Triphosphate Pyrophosphohydrolase"/>
    <property type="match status" value="1"/>
</dbReference>
<dbReference type="PANTHER" id="PTHR13800:SF1">
    <property type="entry name" value="TRANSIENT RECEPTOR POTENTIAL CATION CHANNEL TRPM"/>
    <property type="match status" value="1"/>
</dbReference>
<evidence type="ECO:0000313" key="16">
    <source>
        <dbReference type="EMBL" id="KAK6168373.1"/>
    </source>
</evidence>
<evidence type="ECO:0000313" key="17">
    <source>
        <dbReference type="Proteomes" id="UP001347796"/>
    </source>
</evidence>
<accession>A0AAN8G945</accession>
<keyword evidence="9" id="KW-0406">Ion transport</keyword>
<dbReference type="GO" id="GO:0005262">
    <property type="term" value="F:calcium channel activity"/>
    <property type="evidence" value="ECO:0007669"/>
    <property type="project" value="UniProtKB-KW"/>
</dbReference>
<feature type="domain" description="TRPM-like" evidence="15">
    <location>
        <begin position="525"/>
        <end position="752"/>
    </location>
</feature>
<feature type="transmembrane region" description="Helical" evidence="13">
    <location>
        <begin position="1160"/>
        <end position="1178"/>
    </location>
</feature>
<keyword evidence="10 13" id="KW-0472">Membrane</keyword>
<feature type="transmembrane region" description="Helical" evidence="13">
    <location>
        <begin position="939"/>
        <end position="958"/>
    </location>
</feature>
<evidence type="ECO:0000256" key="13">
    <source>
        <dbReference type="SAM" id="Phobius"/>
    </source>
</evidence>
<evidence type="ECO:0000256" key="7">
    <source>
        <dbReference type="ARBA" id="ARBA00022837"/>
    </source>
</evidence>
<keyword evidence="5" id="KW-0107">Calcium channel</keyword>
<keyword evidence="4" id="KW-0109">Calcium transport</keyword>
<dbReference type="GO" id="GO:0005886">
    <property type="term" value="C:plasma membrane"/>
    <property type="evidence" value="ECO:0007669"/>
    <property type="project" value="UniProtKB-SubCell"/>
</dbReference>
<dbReference type="Pfam" id="PF25969">
    <property type="entry name" value="NUDT9_N"/>
    <property type="match status" value="1"/>
</dbReference>
<evidence type="ECO:0000256" key="11">
    <source>
        <dbReference type="ARBA" id="ARBA00023303"/>
    </source>
</evidence>
<comment type="caution">
    <text evidence="16">The sequence shown here is derived from an EMBL/GenBank/DDBJ whole genome shotgun (WGS) entry which is preliminary data.</text>
</comment>
<keyword evidence="2" id="KW-0813">Transport</keyword>
<feature type="region of interest" description="Disordered" evidence="12">
    <location>
        <begin position="1"/>
        <end position="61"/>
    </location>
</feature>
<evidence type="ECO:0000259" key="15">
    <source>
        <dbReference type="Pfam" id="PF25508"/>
    </source>
</evidence>
<feature type="transmembrane region" description="Helical" evidence="13">
    <location>
        <begin position="782"/>
        <end position="800"/>
    </location>
</feature>
<dbReference type="InterPro" id="IPR041491">
    <property type="entry name" value="TRPM_SLOG"/>
</dbReference>
<evidence type="ECO:0000256" key="9">
    <source>
        <dbReference type="ARBA" id="ARBA00023065"/>
    </source>
</evidence>
<keyword evidence="8 13" id="KW-1133">Transmembrane helix</keyword>
<evidence type="ECO:0000256" key="4">
    <source>
        <dbReference type="ARBA" id="ARBA00022568"/>
    </source>
</evidence>
<evidence type="ECO:0000256" key="5">
    <source>
        <dbReference type="ARBA" id="ARBA00022673"/>
    </source>
</evidence>
<evidence type="ECO:0000256" key="6">
    <source>
        <dbReference type="ARBA" id="ARBA00022692"/>
    </source>
</evidence>
<protein>
    <submittedName>
        <fullName evidence="16">Uncharacterized protein</fullName>
    </submittedName>
</protein>
<dbReference type="InterPro" id="IPR057366">
    <property type="entry name" value="TRPM-like"/>
</dbReference>
<dbReference type="Pfam" id="PF25508">
    <property type="entry name" value="TRPM2"/>
    <property type="match status" value="1"/>
</dbReference>
<dbReference type="Proteomes" id="UP001347796">
    <property type="component" value="Unassembled WGS sequence"/>
</dbReference>
<feature type="transmembrane region" description="Helical" evidence="13">
    <location>
        <begin position="1103"/>
        <end position="1128"/>
    </location>
</feature>
<dbReference type="InterPro" id="IPR050927">
    <property type="entry name" value="TRPM"/>
</dbReference>
<keyword evidence="17" id="KW-1185">Reference proteome</keyword>
<evidence type="ECO:0000256" key="10">
    <source>
        <dbReference type="ARBA" id="ARBA00023136"/>
    </source>
</evidence>
<evidence type="ECO:0000256" key="8">
    <source>
        <dbReference type="ARBA" id="ARBA00022989"/>
    </source>
</evidence>
<dbReference type="PANTHER" id="PTHR13800">
    <property type="entry name" value="TRANSIENT RECEPTOR POTENTIAL CATION CHANNEL, SUBFAMILY M, MEMBER 6"/>
    <property type="match status" value="1"/>
</dbReference>
<dbReference type="SUPFAM" id="SSF55811">
    <property type="entry name" value="Nudix"/>
    <property type="match status" value="1"/>
</dbReference>
<proteinExistence type="predicted"/>
<dbReference type="Pfam" id="PF18139">
    <property type="entry name" value="LSDAT_euk"/>
    <property type="match status" value="1"/>
</dbReference>
<name>A0AAN8G945_PATCE</name>
<sequence>MNRNSSNNDDDDVFEMGPGAMDLVERQQSPSNLPTFSFTNTSDEDEEITPEAEGKKVSFPDSATDFRATGNKLDPKYSTIQSCDSAVSRESSTAMFGPYDMWSSGIIQFLMLGGDVNDKDRYYVCVPKEATVDNIADFIAYRWKKRSPKVVLSLITNTKYFKAWKNEVQVEDFQRGIIEAANLTEMWVLTDGLDSGMSKLIGNAVAEELARRSSLELDHLHIENTWVREKLPKLTVIGVVSKSEISYGSYLDGQHNEPKSVENVGQKPHLDRFELNPDHTHFILAEDMSKQEMINLRFNIEQRFLHSVGRPRRYRRMTSSHTTIPGSDLEVNDVPDKDYNEDTSTPVIGLLIQGGPPDIDHCLWLLKKRIPIILLKGSGLAADLIAFAYEEHQERSDKEHFESYLKPELMKKVMSSFPNDFKNNDLARNQCRDRILECIQFAHQGEQTYLTIIDPSAGADLGNLSKFILNALFKSQPHRGGPHLREQIQRDLQLTLDWNRCDLAKSKIFQKFNHRKIKVEDYIFHQALQRHGREEFVELFLEKGFLVHRFLNHKRLHHLFENCQDREFFIGICLEGVLSKTVNTNTTTILDKKFVEDDTCELNHLLYRCTRLQKLVSPYELSMNSLGDYISNKEVAERRAINTLLLWATLTNRQKLAKVIWKRTDDPMAIALIVSMILNNLTKYWCKDIDIKKKTKLNADEFGKMAVQLLNLCYEDSSVQAFNALDKQLQDFNLKTVVEIAKLANNKFFLAHPCCQKWLGQRWHGQVQIRDLDWGIRLPDWFKIYASVFLIFPMFVWISFKSTPVVTMVMENEEEEDEDACEDNFLLQSTTITPKRKRRPASKVIVKIHNLVDRGETKLPVWKQIFLLWSAPITKFWINQLFYVLFLATFSLATLMPTCGNVFLNFVVFAWTTMIWVEITRGTWVKKWKYPEVPIFRATIEIGLILIFLLLYLVFRILPHFVDHINYMTAKFLMSIGLLFFYYRTLSVFLPISPTLGPMLICIIRMIRKDFFTWFRMFMIVMVSGGLTIHAVIYPNYPVSLHGIKKAFARAFFAMFLTKIDDLDGDEKCSHLYSNVTDEYCLGPSHFTDSDQQLLAECPYGSFGGYFIVIQYLVITKLVLVTLLYAMFSVTNAAVSREALEIWKYQRYGIIVDFEERLRLPPPFTCISYLFMFLSFLLGQCRKLKNRMATSCAKCCKKDTTDGVKNIQILKKHRTTDFNYWKRTVKQYISLEKEKKEKDEREEHLIESVHLLTDEMNAQKDGSKRMSDRIVTLERGITSCCLMLEEVKHMLEKLDPKTQTDVTSRAVIHFSARQSPYPGTRIQRFPVFDKYVPWEVEFITYDPVIYTKQIKEFPPDIQMFVDPDILLIKKIEDERKQLKPDELEDLPEVPEFNPWWNSHCSVDVDGGHIEIDRCSYIHDGDQPYRYKIDKSGLPKNPLGRTGIRGRGKLWRWGPNHRIAALVTRWKRKYSTRGFPTDYIMIEDKKVLEFMVIKRVDTGEYTLPGGNVYGKTTQFSTLCEQFMKDILEQAEVDAKTRLEEEDMIDFFAQFATSSLTPTLSPVRPGVTAKGFSASVLYRGYIDDPSNTDNAWRETIVWNFHYGLSDTFDEKITDKENLWKDVSSYTHLFGNQDSIVQEAAKLHGAYF</sequence>
<keyword evidence="6 13" id="KW-0812">Transmembrane</keyword>
<evidence type="ECO:0000256" key="1">
    <source>
        <dbReference type="ARBA" id="ARBA00004651"/>
    </source>
</evidence>
<keyword evidence="11" id="KW-0407">Ion channel</keyword>
<feature type="transmembrane region" description="Helical" evidence="13">
    <location>
        <begin position="989"/>
        <end position="1007"/>
    </location>
</feature>
<evidence type="ECO:0000256" key="3">
    <source>
        <dbReference type="ARBA" id="ARBA00022475"/>
    </source>
</evidence>
<comment type="subcellular location">
    <subcellularLocation>
        <location evidence="1">Cell membrane</location>
        <topology evidence="1">Multi-pass membrane protein</topology>
    </subcellularLocation>
</comment>
<feature type="region of interest" description="Disordered" evidence="12">
    <location>
        <begin position="316"/>
        <end position="338"/>
    </location>
</feature>
<organism evidence="16 17">
    <name type="scientific">Patella caerulea</name>
    <name type="common">Rayed Mediterranean limpet</name>
    <dbReference type="NCBI Taxonomy" id="87958"/>
    <lineage>
        <taxon>Eukaryota</taxon>
        <taxon>Metazoa</taxon>
        <taxon>Spiralia</taxon>
        <taxon>Lophotrochozoa</taxon>
        <taxon>Mollusca</taxon>
        <taxon>Gastropoda</taxon>
        <taxon>Patellogastropoda</taxon>
        <taxon>Patelloidea</taxon>
        <taxon>Patellidae</taxon>
        <taxon>Patella</taxon>
    </lineage>
</organism>